<name>A0A7I9Z5W4_9MYCO</name>
<evidence type="ECO:0000256" key="1">
    <source>
        <dbReference type="SAM" id="MobiDB-lite"/>
    </source>
</evidence>
<dbReference type="AlphaFoldDB" id="A0A7I9Z5W4"/>
<accession>A0A7I9Z5W4</accession>
<reference evidence="2 3" key="1">
    <citation type="journal article" date="2019" name="Emerg. Microbes Infect.">
        <title>Comprehensive subspecies identification of 175 nontuberculous mycobacteria species based on 7547 genomic profiles.</title>
        <authorList>
            <person name="Matsumoto Y."/>
            <person name="Kinjo T."/>
            <person name="Motooka D."/>
            <person name="Nabeya D."/>
            <person name="Jung N."/>
            <person name="Uechi K."/>
            <person name="Horii T."/>
            <person name="Iida T."/>
            <person name="Fujita J."/>
            <person name="Nakamura S."/>
        </authorList>
    </citation>
    <scope>NUCLEOTIDE SEQUENCE [LARGE SCALE GENOMIC DNA]</scope>
    <source>
        <strain evidence="2 3">JCM 30726</strain>
    </source>
</reference>
<evidence type="ECO:0000313" key="3">
    <source>
        <dbReference type="Proteomes" id="UP000465301"/>
    </source>
</evidence>
<sequence>MAVSLRAALLRTDGPPSCDLENRASGYPATLEGRSGSGTDTTQGTRRRMAFSPFVSVVDEVYTENVNCGKRTSK</sequence>
<gene>
    <name evidence="2" type="ORF">MTIM_21480</name>
</gene>
<dbReference type="EMBL" id="BLLA01000001">
    <property type="protein sequence ID" value="GFG96269.1"/>
    <property type="molecule type" value="Genomic_DNA"/>
</dbReference>
<comment type="caution">
    <text evidence="2">The sequence shown here is derived from an EMBL/GenBank/DDBJ whole genome shotgun (WGS) entry which is preliminary data.</text>
</comment>
<dbReference type="Proteomes" id="UP000465301">
    <property type="component" value="Unassembled WGS sequence"/>
</dbReference>
<organism evidence="2 3">
    <name type="scientific">Mycobacterium timonense</name>
    <dbReference type="NCBI Taxonomy" id="701043"/>
    <lineage>
        <taxon>Bacteria</taxon>
        <taxon>Bacillati</taxon>
        <taxon>Actinomycetota</taxon>
        <taxon>Actinomycetes</taxon>
        <taxon>Mycobacteriales</taxon>
        <taxon>Mycobacteriaceae</taxon>
        <taxon>Mycobacterium</taxon>
        <taxon>Mycobacterium avium complex (MAC)</taxon>
    </lineage>
</organism>
<proteinExistence type="predicted"/>
<protein>
    <submittedName>
        <fullName evidence="2">Uncharacterized protein</fullName>
    </submittedName>
</protein>
<evidence type="ECO:0000313" key="2">
    <source>
        <dbReference type="EMBL" id="GFG96269.1"/>
    </source>
</evidence>
<feature type="region of interest" description="Disordered" evidence="1">
    <location>
        <begin position="12"/>
        <end position="46"/>
    </location>
</feature>
<keyword evidence="3" id="KW-1185">Reference proteome</keyword>